<gene>
    <name evidence="3" type="ORF">BST29_00505</name>
</gene>
<dbReference type="InterPro" id="IPR024498">
    <property type="entry name" value="DUF2786"/>
</dbReference>
<feature type="domain" description="DUF7168" evidence="2">
    <location>
        <begin position="276"/>
        <end position="370"/>
    </location>
</feature>
<dbReference type="EMBL" id="MVHV01000001">
    <property type="protein sequence ID" value="ORA85390.1"/>
    <property type="molecule type" value="Genomic_DNA"/>
</dbReference>
<accession>A0ABX3SXL0</accession>
<dbReference type="Pfam" id="PF10979">
    <property type="entry name" value="DUF2786"/>
    <property type="match status" value="1"/>
</dbReference>
<dbReference type="RefSeq" id="WP_083008724.1">
    <property type="nucleotide sequence ID" value="NZ_CP060015.1"/>
</dbReference>
<name>A0ABX3SXL0_MYCMA</name>
<evidence type="ECO:0000259" key="1">
    <source>
        <dbReference type="Pfam" id="PF10979"/>
    </source>
</evidence>
<evidence type="ECO:0008006" key="5">
    <source>
        <dbReference type="Google" id="ProtNLM"/>
    </source>
</evidence>
<evidence type="ECO:0000313" key="3">
    <source>
        <dbReference type="EMBL" id="ORA85390.1"/>
    </source>
</evidence>
<dbReference type="Proteomes" id="UP000243140">
    <property type="component" value="Unassembled WGS sequence"/>
</dbReference>
<protein>
    <recommendedName>
        <fullName evidence="5">DUF2786 domain-containing protein</fullName>
    </recommendedName>
</protein>
<keyword evidence="4" id="KW-1185">Reference proteome</keyword>
<feature type="domain" description="DUF2786" evidence="1">
    <location>
        <begin position="209"/>
        <end position="247"/>
    </location>
</feature>
<evidence type="ECO:0000313" key="4">
    <source>
        <dbReference type="Proteomes" id="UP000243140"/>
    </source>
</evidence>
<dbReference type="Pfam" id="PF23771">
    <property type="entry name" value="DUF7168"/>
    <property type="match status" value="1"/>
</dbReference>
<proteinExistence type="predicted"/>
<evidence type="ECO:0000259" key="2">
    <source>
        <dbReference type="Pfam" id="PF23771"/>
    </source>
</evidence>
<dbReference type="InterPro" id="IPR055592">
    <property type="entry name" value="DUF7168"/>
</dbReference>
<sequence length="433" mass="47701">MSRRNREKRAAKHRNRRRVATERNRIGFDAGPDRVLLLERLVVALSTAASCSDDHAPRHAAELLEEYRAFSRDLDVAADLAMNEAIRAAWEHGWLPSDLHEVARRKLQAAEVCYLDEAIVRESRQYAVAALHPNWRADIAALSATVDVHAQMPQMRRWAASNAVDQRMALTAVLKLLNFLGRLPMVEAILPLPGAHRHMPTTVNGVDEKALGKVRALLAKAEATEFPDEAEALSAKAQELMSRYSLQEVLMHHDRGQVPVVAARRIWIETPYTAAKAALVQAVSQANRCRAVWAERLGFVTVVGCETDLALVELLATSLLVQANRAMLSAGRRQSSNRHSRTRSFRQSFLVAYAQRIGERLDSASASVTAEVKRDGRLLPVLAANSRAADELTDRLFPLMTPRSVSASDPAGWDAGRAAADMAVLGMRDAIAG</sequence>
<organism evidence="3 4">
    <name type="scientific">Mycobacterium malmoense</name>
    <dbReference type="NCBI Taxonomy" id="1780"/>
    <lineage>
        <taxon>Bacteria</taxon>
        <taxon>Bacillati</taxon>
        <taxon>Actinomycetota</taxon>
        <taxon>Actinomycetes</taxon>
        <taxon>Mycobacteriales</taxon>
        <taxon>Mycobacteriaceae</taxon>
        <taxon>Mycobacterium</taxon>
    </lineage>
</organism>
<reference evidence="3 4" key="1">
    <citation type="submission" date="2017-02" db="EMBL/GenBank/DDBJ databases">
        <title>The new phylogeny of genus Mycobacterium.</title>
        <authorList>
            <person name="Tortoli E."/>
            <person name="Trovato A."/>
            <person name="Cirillo D.M."/>
        </authorList>
    </citation>
    <scope>NUCLEOTIDE SEQUENCE [LARGE SCALE GENOMIC DNA]</scope>
    <source>
        <strain evidence="3 4">IP1130001</strain>
    </source>
</reference>
<comment type="caution">
    <text evidence="3">The sequence shown here is derived from an EMBL/GenBank/DDBJ whole genome shotgun (WGS) entry which is preliminary data.</text>
</comment>